<feature type="compositionally biased region" description="Low complexity" evidence="2">
    <location>
        <begin position="558"/>
        <end position="569"/>
    </location>
</feature>
<proteinExistence type="predicted"/>
<keyword evidence="4" id="KW-1185">Reference proteome</keyword>
<protein>
    <recommendedName>
        <fullName evidence="5">Extracellular matrix-binding ebh</fullName>
    </recommendedName>
</protein>
<dbReference type="RefSeq" id="XP_028866218.1">
    <property type="nucleotide sequence ID" value="XM_029010385.1"/>
</dbReference>
<organism evidence="3 4">
    <name type="scientific">Babesia ovata</name>
    <dbReference type="NCBI Taxonomy" id="189622"/>
    <lineage>
        <taxon>Eukaryota</taxon>
        <taxon>Sar</taxon>
        <taxon>Alveolata</taxon>
        <taxon>Apicomplexa</taxon>
        <taxon>Aconoidasida</taxon>
        <taxon>Piroplasmida</taxon>
        <taxon>Babesiidae</taxon>
        <taxon>Babesia</taxon>
    </lineage>
</organism>
<reference evidence="3 4" key="1">
    <citation type="journal article" date="2017" name="BMC Genomics">
        <title>Whole-genome assembly of Babesia ovata and comparative genomics between closely related pathogens.</title>
        <authorList>
            <person name="Yamagishi J."/>
            <person name="Asada M."/>
            <person name="Hakimi H."/>
            <person name="Tanaka T.Q."/>
            <person name="Sugimoto C."/>
            <person name="Kawazu S."/>
        </authorList>
    </citation>
    <scope>NUCLEOTIDE SEQUENCE [LARGE SCALE GENOMIC DNA]</scope>
    <source>
        <strain evidence="3 4">Miyake</strain>
    </source>
</reference>
<evidence type="ECO:0000256" key="1">
    <source>
        <dbReference type="SAM" id="Coils"/>
    </source>
</evidence>
<feature type="coiled-coil region" evidence="1">
    <location>
        <begin position="438"/>
        <end position="465"/>
    </location>
</feature>
<evidence type="ECO:0000313" key="4">
    <source>
        <dbReference type="Proteomes" id="UP000236319"/>
    </source>
</evidence>
<dbReference type="AlphaFoldDB" id="A0A2H6KAG3"/>
<dbReference type="VEuPathDB" id="PiroplasmaDB:BOVATA_014680"/>
<evidence type="ECO:0000256" key="2">
    <source>
        <dbReference type="SAM" id="MobiDB-lite"/>
    </source>
</evidence>
<evidence type="ECO:0000313" key="3">
    <source>
        <dbReference type="EMBL" id="GBE59975.1"/>
    </source>
</evidence>
<comment type="caution">
    <text evidence="3">The sequence shown here is derived from an EMBL/GenBank/DDBJ whole genome shotgun (WGS) entry which is preliminary data.</text>
</comment>
<dbReference type="GeneID" id="39873745"/>
<feature type="region of interest" description="Disordered" evidence="2">
    <location>
        <begin position="556"/>
        <end position="584"/>
    </location>
</feature>
<evidence type="ECO:0008006" key="5">
    <source>
        <dbReference type="Google" id="ProtNLM"/>
    </source>
</evidence>
<sequence>MAFLHGVLESVKDDESVKKYDGYITVKDGKLNNVLAGLQKSIGQGSGALSKQITEMRTDRLTHELGAASKDLTTQLDKWKKSLSNISTALNNIEKQNVNVLDTALKTQLAHKIEPLKASLKVLLGSAENGTFEGQVRRVDETLLWQKKRVDMEIKGMSEGLKRHLEYEFGNVDQKIIRLETTKRQHFERVKESLHGDQGLLKKFDYYYKPNTVGQFEFIRDELEKYVKNNGGTMFLTNLKAVQLNVSQLAKNVKTGMFKLRNDLENEIKTYLNKYVQEVKSRVNEIKSGVGKEREDNNGNDRSVCRNWEKLKDEIVKLVNGIFGAGENKTSGLNQIITGVQLYATEFKSNFERTATSIVEKIINSGAVQRCLRSSISHSRGNSNDGLQGQDVRVVLPQMTLRIKGQITGELHSIIRKPEPNAEIKTTGTVDEMLISIKDYLNAVAKNVEQKINEAEASVKSLDSAILGKKGPNPAIGQLFLKHACTTLLTAVSEWATEMAKEIGNFIDKSSIKNLKEAVNKYQIFRPIFGNPGQPGNRITEALNAVKEKIEKLHNNLTTAASPSSTTDTPKFDPADPANPEDNLEDKIKGILNKEMGTNGFATSNIDLSNKMQSFHAAEQALQSAVATTLADLTELKRIPDYIEKRKKDATEKMDELKQKIEDIAQDIDKVDDFLQTAIDAMRRTLSDASTNANIALDNLQSQLLAITADAFDEVTRQVKQLFANQHVADLKSLQSLVQTQKTEIERIIRLDKFSGVKGLLKQLKDDIRRKSNNDNKLVALKDASNHNDFKTFVEKMHAYFDLIYDYVKYQMEEYVKKQSPLETSDAIDKLVRVKQKLDKTLEGLTTSNHFDYTFKTNVDALNGALNYFAPSKFGGPCTVLLDVVKEGVQALAGQLGKAYVNTYSGLNFTESLLADKNDSASPTHGTDANQKTLTDYGEHCSKACLTILNTIYHDISKLKYRCENYWKTEKISETNGDKDNPLGLFLQRCGFVIAKKQDSKDGESQCITSVTGGQIHKKLVSSSVSATSSSNSRPVIGTIEDIFTYLTTYNKIGHIASFAAKRHPCSVNEMLCWLTGLPHNGAFSELDKHLENLSNDKHLRRIYPYSM</sequence>
<dbReference type="OrthoDB" id="2441647at2759"/>
<accession>A0A2H6KAG3</accession>
<dbReference type="Proteomes" id="UP000236319">
    <property type="component" value="Unassembled WGS sequence"/>
</dbReference>
<gene>
    <name evidence="3" type="ORF">BOVATA_014680</name>
</gene>
<dbReference type="EMBL" id="BDSA01000002">
    <property type="protein sequence ID" value="GBE59975.1"/>
    <property type="molecule type" value="Genomic_DNA"/>
</dbReference>
<name>A0A2H6KAG3_9APIC</name>
<keyword evidence="1" id="KW-0175">Coiled coil</keyword>
<feature type="coiled-coil region" evidence="1">
    <location>
        <begin position="647"/>
        <end position="674"/>
    </location>
</feature>